<feature type="domain" description="HNH nuclease" evidence="2">
    <location>
        <begin position="164"/>
        <end position="263"/>
    </location>
</feature>
<feature type="region of interest" description="Disordered" evidence="1">
    <location>
        <begin position="14"/>
        <end position="36"/>
    </location>
</feature>
<dbReference type="EMBL" id="JAUIQD010000001">
    <property type="protein sequence ID" value="KAK3364299.1"/>
    <property type="molecule type" value="Genomic_DNA"/>
</dbReference>
<evidence type="ECO:0000259" key="2">
    <source>
        <dbReference type="Pfam" id="PF13391"/>
    </source>
</evidence>
<comment type="caution">
    <text evidence="3">The sequence shown here is derived from an EMBL/GenBank/DDBJ whole genome shotgun (WGS) entry which is preliminary data.</text>
</comment>
<dbReference type="Pfam" id="PF13391">
    <property type="entry name" value="HNH_2"/>
    <property type="match status" value="1"/>
</dbReference>
<proteinExistence type="predicted"/>
<evidence type="ECO:0000313" key="4">
    <source>
        <dbReference type="Proteomes" id="UP001275084"/>
    </source>
</evidence>
<name>A0AAJ0HX87_9PEZI</name>
<reference evidence="3" key="2">
    <citation type="submission" date="2023-06" db="EMBL/GenBank/DDBJ databases">
        <authorList>
            <consortium name="Lawrence Berkeley National Laboratory"/>
            <person name="Haridas S."/>
            <person name="Hensen N."/>
            <person name="Bonometti L."/>
            <person name="Westerberg I."/>
            <person name="Brannstrom I.O."/>
            <person name="Guillou S."/>
            <person name="Cros-Aarteil S."/>
            <person name="Calhoun S."/>
            <person name="Kuo A."/>
            <person name="Mondo S."/>
            <person name="Pangilinan J."/>
            <person name="Riley R."/>
            <person name="Labutti K."/>
            <person name="Andreopoulos B."/>
            <person name="Lipzen A."/>
            <person name="Chen C."/>
            <person name="Yanf M."/>
            <person name="Daum C."/>
            <person name="Ng V."/>
            <person name="Clum A."/>
            <person name="Steindorff A."/>
            <person name="Ohm R."/>
            <person name="Martin F."/>
            <person name="Silar P."/>
            <person name="Natvig D."/>
            <person name="Lalanne C."/>
            <person name="Gautier V."/>
            <person name="Ament-Velasquez S.L."/>
            <person name="Kruys A."/>
            <person name="Hutchinson M.I."/>
            <person name="Powell A.J."/>
            <person name="Barry K."/>
            <person name="Miller A.N."/>
            <person name="Grigoriev I.V."/>
            <person name="Debuchy R."/>
            <person name="Gladieux P."/>
            <person name="Thoren M.H."/>
            <person name="Johannesson H."/>
        </authorList>
    </citation>
    <scope>NUCLEOTIDE SEQUENCE</scope>
    <source>
        <strain evidence="3">CBS 955.72</strain>
    </source>
</reference>
<reference evidence="3" key="1">
    <citation type="journal article" date="2023" name="Mol. Phylogenet. Evol.">
        <title>Genome-scale phylogeny and comparative genomics of the fungal order Sordariales.</title>
        <authorList>
            <person name="Hensen N."/>
            <person name="Bonometti L."/>
            <person name="Westerberg I."/>
            <person name="Brannstrom I.O."/>
            <person name="Guillou S."/>
            <person name="Cros-Aarteil S."/>
            <person name="Calhoun S."/>
            <person name="Haridas S."/>
            <person name="Kuo A."/>
            <person name="Mondo S."/>
            <person name="Pangilinan J."/>
            <person name="Riley R."/>
            <person name="LaButti K."/>
            <person name="Andreopoulos B."/>
            <person name="Lipzen A."/>
            <person name="Chen C."/>
            <person name="Yan M."/>
            <person name="Daum C."/>
            <person name="Ng V."/>
            <person name="Clum A."/>
            <person name="Steindorff A."/>
            <person name="Ohm R.A."/>
            <person name="Martin F."/>
            <person name="Silar P."/>
            <person name="Natvig D.O."/>
            <person name="Lalanne C."/>
            <person name="Gautier V."/>
            <person name="Ament-Velasquez S.L."/>
            <person name="Kruys A."/>
            <person name="Hutchinson M.I."/>
            <person name="Powell A.J."/>
            <person name="Barry K."/>
            <person name="Miller A.N."/>
            <person name="Grigoriev I.V."/>
            <person name="Debuchy R."/>
            <person name="Gladieux P."/>
            <person name="Hiltunen Thoren M."/>
            <person name="Johannesson H."/>
        </authorList>
    </citation>
    <scope>NUCLEOTIDE SEQUENCE</scope>
    <source>
        <strain evidence="3">CBS 955.72</strain>
    </source>
</reference>
<dbReference type="AlphaFoldDB" id="A0AAJ0HX87"/>
<gene>
    <name evidence="3" type="ORF">B0T25DRAFT_587663</name>
</gene>
<organism evidence="3 4">
    <name type="scientific">Lasiosphaeria hispida</name>
    <dbReference type="NCBI Taxonomy" id="260671"/>
    <lineage>
        <taxon>Eukaryota</taxon>
        <taxon>Fungi</taxon>
        <taxon>Dikarya</taxon>
        <taxon>Ascomycota</taxon>
        <taxon>Pezizomycotina</taxon>
        <taxon>Sordariomycetes</taxon>
        <taxon>Sordariomycetidae</taxon>
        <taxon>Sordariales</taxon>
        <taxon>Lasiosphaeriaceae</taxon>
        <taxon>Lasiosphaeria</taxon>
    </lineage>
</organism>
<protein>
    <recommendedName>
        <fullName evidence="2">HNH nuclease domain-containing protein</fullName>
    </recommendedName>
</protein>
<dbReference type="Proteomes" id="UP001275084">
    <property type="component" value="Unassembled WGS sequence"/>
</dbReference>
<keyword evidence="4" id="KW-1185">Reference proteome</keyword>
<accession>A0AAJ0HX87</accession>
<dbReference type="InterPro" id="IPR003615">
    <property type="entry name" value="HNH_nuc"/>
</dbReference>
<evidence type="ECO:0000256" key="1">
    <source>
        <dbReference type="SAM" id="MobiDB-lite"/>
    </source>
</evidence>
<sequence>MAFFWHDDPLAGLPEIAPHPGRSESPSSAAVSSPPTSPIIQQNFTDIVNNILSEYQPIHASDDTVKVLRAFVDNLSGQGLSRLQSEIYEFAKNPHQLRQLRNSLTDGILKPMAAAGGKKPPVTPSPNQSAAFEIELAMTQIEGSSRTGQNSLKKECLRRDGHRCVVSGLIDSEAYANMPPGERKGTGKTKTQCSHILPFALNKLEEKNATQTKNKATIWWTLYHYFPVLENKIGADTIIQPRNAITLDSKLHEEFGQFTFGFQATNEVCHLPNSQDTTNIFGQEHKYRMEILDGDSYYTRMLPAFAVVARKDANIEQPDPDMLDVHMRIGRILQVSGIGLAVLQSLARGNSGVYNIASDGSTDLERILSDKMLTPI</sequence>
<evidence type="ECO:0000313" key="3">
    <source>
        <dbReference type="EMBL" id="KAK3364299.1"/>
    </source>
</evidence>
<feature type="compositionally biased region" description="Low complexity" evidence="1">
    <location>
        <begin position="23"/>
        <end position="34"/>
    </location>
</feature>